<reference evidence="6" key="1">
    <citation type="submission" date="2020-01" db="EMBL/GenBank/DDBJ databases">
        <authorList>
            <consortium name="DOE Joint Genome Institute"/>
            <person name="Haridas S."/>
            <person name="Albert R."/>
            <person name="Binder M."/>
            <person name="Bloem J."/>
            <person name="Labutti K."/>
            <person name="Salamov A."/>
            <person name="Andreopoulos B."/>
            <person name="Baker S.E."/>
            <person name="Barry K."/>
            <person name="Bills G."/>
            <person name="Bluhm B.H."/>
            <person name="Cannon C."/>
            <person name="Castanera R."/>
            <person name="Culley D.E."/>
            <person name="Daum C."/>
            <person name="Ezra D."/>
            <person name="Gonzalez J.B."/>
            <person name="Henrissat B."/>
            <person name="Kuo A."/>
            <person name="Liang C."/>
            <person name="Lipzen A."/>
            <person name="Lutzoni F."/>
            <person name="Magnuson J."/>
            <person name="Mondo S."/>
            <person name="Nolan M."/>
            <person name="Ohm R."/>
            <person name="Pangilinan J."/>
            <person name="Park H.-J."/>
            <person name="Ramirez L."/>
            <person name="Alfaro M."/>
            <person name="Sun H."/>
            <person name="Tritt A."/>
            <person name="Yoshinaga Y."/>
            <person name="Zwiers L.-H."/>
            <person name="Turgeon B.G."/>
            <person name="Goodwin S.B."/>
            <person name="Spatafora J.W."/>
            <person name="Crous P.W."/>
            <person name="Grigoriev I.V."/>
        </authorList>
    </citation>
    <scope>NUCLEOTIDE SEQUENCE</scope>
    <source>
        <strain evidence="6">CBS 342.82</strain>
    </source>
</reference>
<dbReference type="PROSITE" id="PS50082">
    <property type="entry name" value="WD_REPEATS_2"/>
    <property type="match status" value="1"/>
</dbReference>
<dbReference type="GO" id="GO:0005680">
    <property type="term" value="C:anaphase-promoting complex"/>
    <property type="evidence" value="ECO:0007669"/>
    <property type="project" value="TreeGrafter"/>
</dbReference>
<gene>
    <name evidence="6" type="ORF">K489DRAFT_389675</name>
</gene>
<evidence type="ECO:0000256" key="4">
    <source>
        <dbReference type="SAM" id="MobiDB-lite"/>
    </source>
</evidence>
<dbReference type="Gene3D" id="2.130.10.10">
    <property type="entry name" value="YVTN repeat-like/Quinoprotein amine dehydrogenase"/>
    <property type="match status" value="2"/>
</dbReference>
<keyword evidence="5" id="KW-1185">Reference proteome</keyword>
<dbReference type="Pfam" id="PF00400">
    <property type="entry name" value="WD40"/>
    <property type="match status" value="1"/>
</dbReference>
<reference evidence="6" key="3">
    <citation type="submission" date="2025-08" db="UniProtKB">
        <authorList>
            <consortium name="RefSeq"/>
        </authorList>
    </citation>
    <scope>IDENTIFICATION</scope>
    <source>
        <strain evidence="6">CBS 342.82</strain>
    </source>
</reference>
<proteinExistence type="predicted"/>
<reference evidence="6" key="2">
    <citation type="submission" date="2020-04" db="EMBL/GenBank/DDBJ databases">
        <authorList>
            <consortium name="NCBI Genome Project"/>
        </authorList>
    </citation>
    <scope>NUCLEOTIDE SEQUENCE</scope>
    <source>
        <strain evidence="6">CBS 342.82</strain>
    </source>
</reference>
<feature type="region of interest" description="Disordered" evidence="4">
    <location>
        <begin position="100"/>
        <end position="138"/>
    </location>
</feature>
<dbReference type="GO" id="GO:1990757">
    <property type="term" value="F:ubiquitin ligase activator activity"/>
    <property type="evidence" value="ECO:0007669"/>
    <property type="project" value="TreeGrafter"/>
</dbReference>
<organism evidence="6">
    <name type="scientific">Dissoconium aciculare CBS 342.82</name>
    <dbReference type="NCBI Taxonomy" id="1314786"/>
    <lineage>
        <taxon>Eukaryota</taxon>
        <taxon>Fungi</taxon>
        <taxon>Dikarya</taxon>
        <taxon>Ascomycota</taxon>
        <taxon>Pezizomycotina</taxon>
        <taxon>Dothideomycetes</taxon>
        <taxon>Dothideomycetidae</taxon>
        <taxon>Mycosphaerellales</taxon>
        <taxon>Dissoconiaceae</taxon>
        <taxon>Dissoconium</taxon>
    </lineage>
</organism>
<keyword evidence="1 3" id="KW-0853">WD repeat</keyword>
<feature type="compositionally biased region" description="Low complexity" evidence="4">
    <location>
        <begin position="361"/>
        <end position="376"/>
    </location>
</feature>
<dbReference type="GO" id="GO:0010997">
    <property type="term" value="F:anaphase-promoting complex binding"/>
    <property type="evidence" value="ECO:0007669"/>
    <property type="project" value="InterPro"/>
</dbReference>
<dbReference type="InterPro" id="IPR033010">
    <property type="entry name" value="Cdc20/Fizzy"/>
</dbReference>
<dbReference type="PANTHER" id="PTHR19918">
    <property type="entry name" value="CELL DIVISION CYCLE 20 CDC20 FIZZY -RELATED"/>
    <property type="match status" value="1"/>
</dbReference>
<dbReference type="SMART" id="SM00320">
    <property type="entry name" value="WD40"/>
    <property type="match status" value="3"/>
</dbReference>
<feature type="compositionally biased region" description="Low complexity" evidence="4">
    <location>
        <begin position="102"/>
        <end position="112"/>
    </location>
</feature>
<feature type="repeat" description="WD" evidence="3">
    <location>
        <begin position="320"/>
        <end position="351"/>
    </location>
</feature>
<dbReference type="AlphaFoldDB" id="A0A6J3M060"/>
<dbReference type="RefSeq" id="XP_033457925.1">
    <property type="nucleotide sequence ID" value="XM_033606530.1"/>
</dbReference>
<sequence length="611" mass="66000">MSLVRDPYSPGRVRRTQDQDDPFGAVSAGAVWSVGGTIVTEGVASTSDGRGGRVTSGTSAPHYNAGFLQQQQSSGEERLRHGHRLAHAMDMQPDRPMLIHDSSSVSCPTRSSVYEGKSRQREDCSKSRPTKTTKPKKVPMTPFRVLDAPALRDDFYCSLLAYSSTLHCLAVGLGPHVYLWSEKPRNASVGSSDNSSQRQLPDSLTSPFGAHVTSLSFSSTVGDSAILAIGRADGRITLWSPKDAIPRFDSEQPSPISCVSFRPTPVRRPSQREPGEMVATEELLVGDEAGNVYFYTIEWPDQLKRDLFDWPGSMTLFLRIASHSQQICGLAWSASGEYFATGGNDNLIHVFLTKNVHTKGPPSNSSPSSDKSSTTPLQTHDNHASSNDTATLPPHRQHRPSVFTLPPGSHHQTFTLFAAVKALSFAPWNPHLLAAGGGSNDRCIHFLHAASGAALATIDCHAQVTALVWSTMRPEIAATFGFAQPDHPFRVAVFAWPSCACLVRVPWWGEERALWAVGYPGGPAGGADRRRQAAATKKGGGAWSGRSSREEEGCLVVATSDASIKFHEVWTERPRGGAGRRGEAGSEGLLGGSQILEGECSVRLAREGWIR</sequence>
<dbReference type="SUPFAM" id="SSF50978">
    <property type="entry name" value="WD40 repeat-like"/>
    <property type="match status" value="1"/>
</dbReference>
<feature type="region of interest" description="Disordered" evidence="4">
    <location>
        <begin position="526"/>
        <end position="547"/>
    </location>
</feature>
<dbReference type="OrthoDB" id="10263272at2759"/>
<evidence type="ECO:0000256" key="2">
    <source>
        <dbReference type="ARBA" id="ARBA00022737"/>
    </source>
</evidence>
<name>A0A6J3M060_9PEZI</name>
<dbReference type="PANTHER" id="PTHR19918:SF5">
    <property type="entry name" value="MEIOSIS-SPECIFIC APC_C ACTIVATOR PROTEIN AMA1"/>
    <property type="match status" value="1"/>
</dbReference>
<feature type="region of interest" description="Disordered" evidence="4">
    <location>
        <begin position="358"/>
        <end position="404"/>
    </location>
</feature>
<feature type="region of interest" description="Disordered" evidence="4">
    <location>
        <begin position="43"/>
        <end position="62"/>
    </location>
</feature>
<evidence type="ECO:0000313" key="5">
    <source>
        <dbReference type="Proteomes" id="UP000504637"/>
    </source>
</evidence>
<keyword evidence="2" id="KW-0677">Repeat</keyword>
<feature type="compositionally biased region" description="Basic residues" evidence="4">
    <location>
        <begin position="128"/>
        <end position="137"/>
    </location>
</feature>
<dbReference type="InterPro" id="IPR001680">
    <property type="entry name" value="WD40_rpt"/>
</dbReference>
<feature type="region of interest" description="Disordered" evidence="4">
    <location>
        <begin position="1"/>
        <end position="24"/>
    </location>
</feature>
<feature type="compositionally biased region" description="Basic and acidic residues" evidence="4">
    <location>
        <begin position="116"/>
        <end position="126"/>
    </location>
</feature>
<protein>
    <submittedName>
        <fullName evidence="6">WD40 repeat-like protein</fullName>
    </submittedName>
</protein>
<dbReference type="InterPro" id="IPR015943">
    <property type="entry name" value="WD40/YVTN_repeat-like_dom_sf"/>
</dbReference>
<dbReference type="Proteomes" id="UP000504637">
    <property type="component" value="Unplaced"/>
</dbReference>
<accession>A0A6J3M060</accession>
<evidence type="ECO:0000313" key="6">
    <source>
        <dbReference type="RefSeq" id="XP_033457925.1"/>
    </source>
</evidence>
<evidence type="ECO:0000256" key="1">
    <source>
        <dbReference type="ARBA" id="ARBA00022574"/>
    </source>
</evidence>
<dbReference type="GeneID" id="54364330"/>
<evidence type="ECO:0000256" key="3">
    <source>
        <dbReference type="PROSITE-ProRule" id="PRU00221"/>
    </source>
</evidence>
<dbReference type="GO" id="GO:1905786">
    <property type="term" value="P:positive regulation of anaphase-promoting complex-dependent catabolic process"/>
    <property type="evidence" value="ECO:0007669"/>
    <property type="project" value="TreeGrafter"/>
</dbReference>
<dbReference type="GO" id="GO:0031145">
    <property type="term" value="P:anaphase-promoting complex-dependent catabolic process"/>
    <property type="evidence" value="ECO:0007669"/>
    <property type="project" value="TreeGrafter"/>
</dbReference>
<dbReference type="InterPro" id="IPR036322">
    <property type="entry name" value="WD40_repeat_dom_sf"/>
</dbReference>